<dbReference type="GO" id="GO:0008234">
    <property type="term" value="F:cysteine-type peptidase activity"/>
    <property type="evidence" value="ECO:0007669"/>
    <property type="project" value="InterPro"/>
</dbReference>
<dbReference type="InterPro" id="IPR038765">
    <property type="entry name" value="Papain-like_cys_pep_sf"/>
</dbReference>
<reference evidence="7 8" key="1">
    <citation type="journal article" date="2018" name="Sci. Rep.">
        <title>Raphidocelis subcapitata (=Pseudokirchneriella subcapitata) provides an insight into genome evolution and environmental adaptations in the Sphaeropleales.</title>
        <authorList>
            <person name="Suzuki S."/>
            <person name="Yamaguchi H."/>
            <person name="Nakajima N."/>
            <person name="Kawachi M."/>
        </authorList>
    </citation>
    <scope>NUCLEOTIDE SEQUENCE [LARGE SCALE GENOMIC DNA]</scope>
    <source>
        <strain evidence="7 8">NIES-35</strain>
    </source>
</reference>
<evidence type="ECO:0000256" key="2">
    <source>
        <dbReference type="ARBA" id="ARBA00023157"/>
    </source>
</evidence>
<dbReference type="Gene3D" id="3.90.70.10">
    <property type="entry name" value="Cysteine proteinases"/>
    <property type="match status" value="1"/>
</dbReference>
<feature type="domain" description="Granulins" evidence="4">
    <location>
        <begin position="368"/>
        <end position="429"/>
    </location>
</feature>
<dbReference type="PROSITE" id="PS51257">
    <property type="entry name" value="PROKAR_LIPOPROTEIN"/>
    <property type="match status" value="1"/>
</dbReference>
<evidence type="ECO:0000259" key="5">
    <source>
        <dbReference type="SMART" id="SM00645"/>
    </source>
</evidence>
<dbReference type="PRINTS" id="PR00705">
    <property type="entry name" value="PAPAIN"/>
</dbReference>
<keyword evidence="3" id="KW-0732">Signal</keyword>
<dbReference type="FunFam" id="3.90.70.10:FF:000332">
    <property type="entry name" value="Cathepsin L1"/>
    <property type="match status" value="1"/>
</dbReference>
<dbReference type="InterPro" id="IPR000118">
    <property type="entry name" value="Granulin"/>
</dbReference>
<dbReference type="SMART" id="SM00645">
    <property type="entry name" value="Pept_C1"/>
    <property type="match status" value="1"/>
</dbReference>
<dbReference type="Pfam" id="PF00112">
    <property type="entry name" value="Peptidase_C1"/>
    <property type="match status" value="1"/>
</dbReference>
<evidence type="ECO:0000259" key="6">
    <source>
        <dbReference type="SMART" id="SM00848"/>
    </source>
</evidence>
<dbReference type="InParanoid" id="A0A2V0NQ11"/>
<accession>A0A2V0NQ11</accession>
<keyword evidence="8" id="KW-1185">Reference proteome</keyword>
<dbReference type="InterPro" id="IPR013128">
    <property type="entry name" value="Peptidase_C1A"/>
</dbReference>
<evidence type="ECO:0000256" key="3">
    <source>
        <dbReference type="SAM" id="SignalP"/>
    </source>
</evidence>
<keyword evidence="2" id="KW-1015">Disulfide bond</keyword>
<dbReference type="PROSITE" id="PS00139">
    <property type="entry name" value="THIOL_PROTEASE_CYS"/>
    <property type="match status" value="1"/>
</dbReference>
<dbReference type="InterPro" id="IPR025660">
    <property type="entry name" value="Pept_his_AS"/>
</dbReference>
<evidence type="ECO:0000313" key="8">
    <source>
        <dbReference type="Proteomes" id="UP000247498"/>
    </source>
</evidence>
<sequence>MVGTRRARPSARLALAVALALAVGCARASSVPLLQLAQEDPRAGFAAWLQENGKDYGKNYIEFHRRMSVFQQNVEAIRQHNAGPSTHKMDLNEFADLTWEEFSQTRLGFDAAAARAARASRLRGAARAPFRHAGVEVKERVDWREEKAVTEVKNQGACGSCWAFSATGAVEGINAIHTGKLVSLSEQELVDCDSTTGNAGCNGGLMDFAFDWIMKNGGIDTERDWAYWSGWGFGTWCNNRKLHDRTVVTIDGYEDVPANDEEALLKAATAQPVSVAVCADSSMQFYSTGVITKCCEDLNHGVLVVGYGRDEKSGERYYLVKNSWGGGWGEGGFMRIKAGTGGGGLCGIATTASYPVKSHANPKVPSMCDPFGWSECAFGSSCSCRWPFFFNLFCLRHDCCPVENGASCPDNEHCCPADMPVCDTAQGLCWSEDGKTSSPWISKTPAQMASTPEEILAAAAEEAAAEDAARRGGVRRAAQPMKQWGIGSGAQV</sequence>
<dbReference type="GO" id="GO:0006508">
    <property type="term" value="P:proteolysis"/>
    <property type="evidence" value="ECO:0007669"/>
    <property type="project" value="InterPro"/>
</dbReference>
<organism evidence="7 8">
    <name type="scientific">Raphidocelis subcapitata</name>
    <dbReference type="NCBI Taxonomy" id="307507"/>
    <lineage>
        <taxon>Eukaryota</taxon>
        <taxon>Viridiplantae</taxon>
        <taxon>Chlorophyta</taxon>
        <taxon>core chlorophytes</taxon>
        <taxon>Chlorophyceae</taxon>
        <taxon>CS clade</taxon>
        <taxon>Sphaeropleales</taxon>
        <taxon>Selenastraceae</taxon>
        <taxon>Raphidocelis</taxon>
    </lineage>
</organism>
<proteinExistence type="inferred from homology"/>
<dbReference type="PANTHER" id="PTHR12411">
    <property type="entry name" value="CYSTEINE PROTEASE FAMILY C1-RELATED"/>
    <property type="match status" value="1"/>
</dbReference>
<dbReference type="PROSITE" id="PS00639">
    <property type="entry name" value="THIOL_PROTEASE_HIS"/>
    <property type="match status" value="1"/>
</dbReference>
<protein>
    <submittedName>
        <fullName evidence="7">Cysteine endopeptidase</fullName>
    </submittedName>
</protein>
<dbReference type="Pfam" id="PF08246">
    <property type="entry name" value="Inhibitor_I29"/>
    <property type="match status" value="1"/>
</dbReference>
<evidence type="ECO:0000256" key="1">
    <source>
        <dbReference type="ARBA" id="ARBA00008455"/>
    </source>
</evidence>
<evidence type="ECO:0000259" key="4">
    <source>
        <dbReference type="SMART" id="SM00277"/>
    </source>
</evidence>
<feature type="signal peptide" evidence="3">
    <location>
        <begin position="1"/>
        <end position="28"/>
    </location>
</feature>
<dbReference type="SUPFAM" id="SSF54001">
    <property type="entry name" value="Cysteine proteinases"/>
    <property type="match status" value="1"/>
</dbReference>
<evidence type="ECO:0000313" key="7">
    <source>
        <dbReference type="EMBL" id="GBF89704.1"/>
    </source>
</evidence>
<dbReference type="FunCoup" id="A0A2V0NQ11">
    <property type="interactions" value="429"/>
</dbReference>
<dbReference type="CDD" id="cd02248">
    <property type="entry name" value="Peptidase_C1A"/>
    <property type="match status" value="1"/>
</dbReference>
<dbReference type="EMBL" id="BDRX01000012">
    <property type="protein sequence ID" value="GBF89704.1"/>
    <property type="molecule type" value="Genomic_DNA"/>
</dbReference>
<feature type="domain" description="Peptidase C1A papain C-terminal" evidence="5">
    <location>
        <begin position="137"/>
        <end position="356"/>
    </location>
</feature>
<dbReference type="InterPro" id="IPR000169">
    <property type="entry name" value="Pept_cys_AS"/>
</dbReference>
<comment type="caution">
    <text evidence="7">The sequence shown here is derived from an EMBL/GenBank/DDBJ whole genome shotgun (WGS) entry which is preliminary data.</text>
</comment>
<name>A0A2V0NQ11_9CHLO</name>
<gene>
    <name evidence="7" type="ORF">Rsub_02874</name>
</gene>
<dbReference type="STRING" id="307507.A0A2V0NQ11"/>
<dbReference type="InterPro" id="IPR039417">
    <property type="entry name" value="Peptidase_C1A_papain-like"/>
</dbReference>
<dbReference type="Pfam" id="PF00396">
    <property type="entry name" value="Granulin"/>
    <property type="match status" value="1"/>
</dbReference>
<dbReference type="SMART" id="SM00277">
    <property type="entry name" value="GRAN"/>
    <property type="match status" value="1"/>
</dbReference>
<dbReference type="OrthoDB" id="10253408at2759"/>
<dbReference type="InterPro" id="IPR000668">
    <property type="entry name" value="Peptidase_C1A_C"/>
</dbReference>
<dbReference type="Proteomes" id="UP000247498">
    <property type="component" value="Unassembled WGS sequence"/>
</dbReference>
<comment type="similarity">
    <text evidence="1">Belongs to the peptidase C1 family.</text>
</comment>
<dbReference type="AlphaFoldDB" id="A0A2V0NQ11"/>
<feature type="chain" id="PRO_5018778097" evidence="3">
    <location>
        <begin position="29"/>
        <end position="492"/>
    </location>
</feature>
<dbReference type="SMART" id="SM00848">
    <property type="entry name" value="Inhibitor_I29"/>
    <property type="match status" value="1"/>
</dbReference>
<dbReference type="InterPro" id="IPR013201">
    <property type="entry name" value="Prot_inhib_I29"/>
</dbReference>
<feature type="domain" description="Cathepsin propeptide inhibitor" evidence="6">
    <location>
        <begin position="45"/>
        <end position="102"/>
    </location>
</feature>